<dbReference type="AlphaFoldDB" id="A0AAW1WV80"/>
<sequence length="193" mass="21265">MWPESLSLFLSSSSPPHIAESTTSGGRHGQRRGPGSDGSGAARLVCRLVALATVRGRAGGVAAWTGLMFELVVSGIESLTTGSRDPKRHDLSGLGSDDIDASVLMMGTCDFELQTEEVSKVVMVMMFRGDREIGYEGSDGDFGLWMPWLLCRFCDWNIARMKKLPWWNCSGGGIEICHECVEYWLRVVKMLWV</sequence>
<gene>
    <name evidence="2" type="ORF">M0R45_025853</name>
</gene>
<keyword evidence="3" id="KW-1185">Reference proteome</keyword>
<reference evidence="2 3" key="1">
    <citation type="journal article" date="2023" name="G3 (Bethesda)">
        <title>A chromosome-length genome assembly and annotation of blackberry (Rubus argutus, cv. 'Hillquist').</title>
        <authorList>
            <person name="Bruna T."/>
            <person name="Aryal R."/>
            <person name="Dudchenko O."/>
            <person name="Sargent D.J."/>
            <person name="Mead D."/>
            <person name="Buti M."/>
            <person name="Cavallini A."/>
            <person name="Hytonen T."/>
            <person name="Andres J."/>
            <person name="Pham M."/>
            <person name="Weisz D."/>
            <person name="Mascagni F."/>
            <person name="Usai G."/>
            <person name="Natali L."/>
            <person name="Bassil N."/>
            <person name="Fernandez G.E."/>
            <person name="Lomsadze A."/>
            <person name="Armour M."/>
            <person name="Olukolu B."/>
            <person name="Poorten T."/>
            <person name="Britton C."/>
            <person name="Davik J."/>
            <person name="Ashrafi H."/>
            <person name="Aiden E.L."/>
            <person name="Borodovsky M."/>
            <person name="Worthington M."/>
        </authorList>
    </citation>
    <scope>NUCLEOTIDE SEQUENCE [LARGE SCALE GENOMIC DNA]</scope>
    <source>
        <strain evidence="2">PI 553951</strain>
    </source>
</reference>
<evidence type="ECO:0000313" key="3">
    <source>
        <dbReference type="Proteomes" id="UP001457282"/>
    </source>
</evidence>
<organism evidence="2 3">
    <name type="scientific">Rubus argutus</name>
    <name type="common">Southern blackberry</name>
    <dbReference type="NCBI Taxonomy" id="59490"/>
    <lineage>
        <taxon>Eukaryota</taxon>
        <taxon>Viridiplantae</taxon>
        <taxon>Streptophyta</taxon>
        <taxon>Embryophyta</taxon>
        <taxon>Tracheophyta</taxon>
        <taxon>Spermatophyta</taxon>
        <taxon>Magnoliopsida</taxon>
        <taxon>eudicotyledons</taxon>
        <taxon>Gunneridae</taxon>
        <taxon>Pentapetalae</taxon>
        <taxon>rosids</taxon>
        <taxon>fabids</taxon>
        <taxon>Rosales</taxon>
        <taxon>Rosaceae</taxon>
        <taxon>Rosoideae</taxon>
        <taxon>Rosoideae incertae sedis</taxon>
        <taxon>Rubus</taxon>
    </lineage>
</organism>
<evidence type="ECO:0000313" key="2">
    <source>
        <dbReference type="EMBL" id="KAK9928730.1"/>
    </source>
</evidence>
<proteinExistence type="predicted"/>
<evidence type="ECO:0000256" key="1">
    <source>
        <dbReference type="SAM" id="MobiDB-lite"/>
    </source>
</evidence>
<dbReference type="EMBL" id="JBEDUW010000005">
    <property type="protein sequence ID" value="KAK9928730.1"/>
    <property type="molecule type" value="Genomic_DNA"/>
</dbReference>
<comment type="caution">
    <text evidence="2">The sequence shown here is derived from an EMBL/GenBank/DDBJ whole genome shotgun (WGS) entry which is preliminary data.</text>
</comment>
<accession>A0AAW1WV80</accession>
<dbReference type="Proteomes" id="UP001457282">
    <property type="component" value="Unassembled WGS sequence"/>
</dbReference>
<feature type="region of interest" description="Disordered" evidence="1">
    <location>
        <begin position="10"/>
        <end position="39"/>
    </location>
</feature>
<protein>
    <submittedName>
        <fullName evidence="2">Uncharacterized protein</fullName>
    </submittedName>
</protein>
<name>A0AAW1WV80_RUBAR</name>